<dbReference type="Proteomes" id="UP000273307">
    <property type="component" value="Unassembled WGS sequence"/>
</dbReference>
<dbReference type="OrthoDB" id="5242819at2"/>
<organism evidence="1 2">
    <name type="scientific">Mycobacterium attenuatum</name>
    <dbReference type="NCBI Taxonomy" id="2341086"/>
    <lineage>
        <taxon>Bacteria</taxon>
        <taxon>Bacillati</taxon>
        <taxon>Actinomycetota</taxon>
        <taxon>Actinomycetes</taxon>
        <taxon>Mycobacteriales</taxon>
        <taxon>Mycobacteriaceae</taxon>
        <taxon>Mycobacterium</taxon>
    </lineage>
</organism>
<dbReference type="Pfam" id="PF10096">
    <property type="entry name" value="DUF2334"/>
    <property type="match status" value="1"/>
</dbReference>
<accession>A0A498QD54</accession>
<sequence>MDVCCLRVLHRPETCDRQTERVSGKLIVSVSGIGERTLAGVDAFCAEMDARSVPVSLLVAPRLKGDYRLDRDPRTVEWLAARRAGGDALVLHGYDEAATKKRRGEFATLLAHEANLRVTAADRVLEHLGLRTRLFAAPGWVVSPGVVKALPGNGFRLLADYHGITDLVRKTTVRARILGIGESFLTEPWWCRMVVLSAERIARRDGVVRVAVSARQLSKSGPRQAMLDAVDLSMMHGCAPTVYQWRPNRAVLDAA</sequence>
<dbReference type="AlphaFoldDB" id="A0A498QD54"/>
<evidence type="ECO:0000313" key="2">
    <source>
        <dbReference type="Proteomes" id="UP000273307"/>
    </source>
</evidence>
<dbReference type="SUPFAM" id="SSF88713">
    <property type="entry name" value="Glycoside hydrolase/deacetylase"/>
    <property type="match status" value="1"/>
</dbReference>
<proteinExistence type="predicted"/>
<dbReference type="InterPro" id="IPR011330">
    <property type="entry name" value="Glyco_hydro/deAcase_b/a-brl"/>
</dbReference>
<protein>
    <recommendedName>
        <fullName evidence="3">Deacetylase</fullName>
    </recommendedName>
</protein>
<dbReference type="EMBL" id="UPHP01000126">
    <property type="protein sequence ID" value="VBA42899.1"/>
    <property type="molecule type" value="Genomic_DNA"/>
</dbReference>
<dbReference type="InterPro" id="IPR018763">
    <property type="entry name" value="DUF2334"/>
</dbReference>
<dbReference type="GO" id="GO:0005975">
    <property type="term" value="P:carbohydrate metabolic process"/>
    <property type="evidence" value="ECO:0007669"/>
    <property type="project" value="InterPro"/>
</dbReference>
<gene>
    <name evidence="1" type="ORF">LAUMK136_04811</name>
</gene>
<dbReference type="CDD" id="cd11374">
    <property type="entry name" value="CE4_u10"/>
    <property type="match status" value="1"/>
</dbReference>
<name>A0A498QD54_9MYCO</name>
<keyword evidence="2" id="KW-1185">Reference proteome</keyword>
<reference evidence="1 2" key="1">
    <citation type="submission" date="2018-09" db="EMBL/GenBank/DDBJ databases">
        <authorList>
            <person name="Tagini F."/>
        </authorList>
    </citation>
    <scope>NUCLEOTIDE SEQUENCE [LARGE SCALE GENOMIC DNA]</scope>
    <source>
        <strain evidence="1 2">MK136</strain>
    </source>
</reference>
<evidence type="ECO:0000313" key="1">
    <source>
        <dbReference type="EMBL" id="VBA42899.1"/>
    </source>
</evidence>
<evidence type="ECO:0008006" key="3">
    <source>
        <dbReference type="Google" id="ProtNLM"/>
    </source>
</evidence>